<reference evidence="1 2" key="1">
    <citation type="submission" date="2022-12" db="EMBL/GenBank/DDBJ databases">
        <title>Chromosome-level genome of Tegillarca granosa.</title>
        <authorList>
            <person name="Kim J."/>
        </authorList>
    </citation>
    <scope>NUCLEOTIDE SEQUENCE [LARGE SCALE GENOMIC DNA]</scope>
    <source>
        <strain evidence="1">Teg-2019</strain>
        <tissue evidence="1">Adductor muscle</tissue>
    </source>
</reference>
<gene>
    <name evidence="1" type="ORF">KUTeg_008413</name>
</gene>
<evidence type="ECO:0000313" key="2">
    <source>
        <dbReference type="Proteomes" id="UP001217089"/>
    </source>
</evidence>
<sequence length="421" mass="47983">MMTNHDKLTQERYLQETTIMLFLLLILYFGASSVSCDRTLEHQQRCSSCPPDVICASEIVESCQKYLICSWDPNIQKHIAHEVHCAFGTFYNRDENSSVLCDHPENVKCKEDPCKYKPDGIRFKDNFGCRGYWECQNGISYDHCCLPFHSLDLTVRDLLLINLIVALILTARHLEDIKQNVVLLGNLMTRFYRNVLLTPNCTDYCEETAEECYLKAVPGHPEQFRSGDNTIQNCSYGTLFSEENCTCVNDEAVVRRCLPVVYEDFASEWSRQYYDNTVDIDPITKKPVFGNGTTFIQVPYFDEAHPANKLMIKTVIKPAKTNGPARMLLVSSCQSTSPVAILLDPQNRKIYIEASTGPGTLNEFMFKFDKSGISVLNSFLDEQYNVRESKGSANLSASHIPWMFCRRPSSVDCIIYAEMII</sequence>
<dbReference type="Proteomes" id="UP001217089">
    <property type="component" value="Unassembled WGS sequence"/>
</dbReference>
<organism evidence="1 2">
    <name type="scientific">Tegillarca granosa</name>
    <name type="common">Malaysian cockle</name>
    <name type="synonym">Anadara granosa</name>
    <dbReference type="NCBI Taxonomy" id="220873"/>
    <lineage>
        <taxon>Eukaryota</taxon>
        <taxon>Metazoa</taxon>
        <taxon>Spiralia</taxon>
        <taxon>Lophotrochozoa</taxon>
        <taxon>Mollusca</taxon>
        <taxon>Bivalvia</taxon>
        <taxon>Autobranchia</taxon>
        <taxon>Pteriomorphia</taxon>
        <taxon>Arcoida</taxon>
        <taxon>Arcoidea</taxon>
        <taxon>Arcidae</taxon>
        <taxon>Tegillarca</taxon>
    </lineage>
</organism>
<name>A0ABQ9F932_TEGGR</name>
<dbReference type="InterPro" id="IPR036508">
    <property type="entry name" value="Chitin-bd_dom_sf"/>
</dbReference>
<evidence type="ECO:0000313" key="1">
    <source>
        <dbReference type="EMBL" id="KAJ8313852.1"/>
    </source>
</evidence>
<dbReference type="SUPFAM" id="SSF57625">
    <property type="entry name" value="Invertebrate chitin-binding proteins"/>
    <property type="match status" value="1"/>
</dbReference>
<protein>
    <submittedName>
        <fullName evidence="1">Uncharacterized protein</fullName>
    </submittedName>
</protein>
<accession>A0ABQ9F932</accession>
<proteinExistence type="predicted"/>
<keyword evidence="2" id="KW-1185">Reference proteome</keyword>
<comment type="caution">
    <text evidence="1">The sequence shown here is derived from an EMBL/GenBank/DDBJ whole genome shotgun (WGS) entry which is preliminary data.</text>
</comment>
<dbReference type="EMBL" id="JARBDR010000342">
    <property type="protein sequence ID" value="KAJ8313852.1"/>
    <property type="molecule type" value="Genomic_DNA"/>
</dbReference>